<feature type="compositionally biased region" description="Polar residues" evidence="1">
    <location>
        <begin position="137"/>
        <end position="162"/>
    </location>
</feature>
<keyword evidence="3" id="KW-1185">Reference proteome</keyword>
<reference evidence="2 3" key="1">
    <citation type="submission" date="2021-02" db="EMBL/GenBank/DDBJ databases">
        <title>Porcisia hertigi Genome sequencing and assembly.</title>
        <authorList>
            <person name="Almutairi H."/>
            <person name="Gatherer D."/>
        </authorList>
    </citation>
    <scope>NUCLEOTIDE SEQUENCE [LARGE SCALE GENOMIC DNA]</scope>
    <source>
        <strain evidence="2 3">C119</strain>
    </source>
</reference>
<feature type="region of interest" description="Disordered" evidence="1">
    <location>
        <begin position="513"/>
        <end position="535"/>
    </location>
</feature>
<feature type="compositionally biased region" description="Polar residues" evidence="1">
    <location>
        <begin position="180"/>
        <end position="192"/>
    </location>
</feature>
<evidence type="ECO:0000313" key="2">
    <source>
        <dbReference type="EMBL" id="KAG5489945.1"/>
    </source>
</evidence>
<sequence>MFTGLLATTISNVDDFSSDIRASPLSPSCTCVTSASSSAGGNSGDHQNRQLICGDKDSYPLASHCSPLADTAYSSPHTDGRPRRPGSCEYLTPFSATGGDASPATTMANQSSDRPGRHSSPLVSASMSPSQKACGEASTNGLDHANLTSSSPLSIPDQNNRAPSSPSSTPTPVLEDPGKNMSSGVSSTTPPRASTVLDKNGASPALVNMESNIDAEKYIVMRSGTRECKLRRPRSPPLLSPLLASSSTPCEPPLEGPPVSTRRPSVGESPPSPLRYSIFYTEEGHRVQLETRETEERRCLYHAHKAVLSVYRMWAAEGSDRGYSDDDTLQLTFPRRGNVMSRRFLDSFHTSAPNTLSGSPGNQRAPPSSAMATNTVAADRVSSFLNSSVIGARGRRSGGANQESRTAGSVLAHQFKKPSSTHIGCDADARRSSPDQQHRLRGSHTSSPPTSRILDYSSMQMAETASPFVCTSGEPSSMRSRARLFSPWRTPRIDKYSGVTRRAGGMACAHVEGNANRDDRHGRPQKGSRTPLVPHVVCTSPLTTGRLSFASASLRSSSAALRRQGWPEWRDTVPPAAGIASIDRASSSLCALSPSVSRGFSLQCTAQKGRRGSSQVASSPVRNASVSLVSATTASRHISLATGIHPTETRVAGDPARYAPNEASRCQQLPVKLGTRGNNLLRSPRNNVATNRRTSLVAQRIESRRREGFNSYGQYKRFFDAVYNEPRASSPFLRESDARQSTAKRTSPVFKRTLQTPASSSFNGVSGDTYAGSWLRRSPISSSQYRRVRSPAPVACRDVRAPFSYESKGAVRTTLPPSETTITSFAWLSDRVASLRGGDNGGATQWASSGEAALFAARLTRLSTLEKLCRAELQRRWMEDQSVLLHHFILEGTATLQRDRRLIVAPNSRTLLNSGNPTEARQSASK</sequence>
<evidence type="ECO:0000256" key="1">
    <source>
        <dbReference type="SAM" id="MobiDB-lite"/>
    </source>
</evidence>
<comment type="caution">
    <text evidence="2">The sequence shown here is derived from an EMBL/GenBank/DDBJ whole genome shotgun (WGS) entry which is preliminary data.</text>
</comment>
<dbReference type="GeneID" id="94286193"/>
<feature type="region of interest" description="Disordered" evidence="1">
    <location>
        <begin position="71"/>
        <end position="199"/>
    </location>
</feature>
<name>A0A836HSY2_9TRYP</name>
<feature type="region of interest" description="Disordered" evidence="1">
    <location>
        <begin position="350"/>
        <end position="372"/>
    </location>
</feature>
<evidence type="ECO:0000313" key="3">
    <source>
        <dbReference type="Proteomes" id="UP000674318"/>
    </source>
</evidence>
<feature type="region of interest" description="Disordered" evidence="1">
    <location>
        <begin position="389"/>
        <end position="452"/>
    </location>
</feature>
<feature type="compositionally biased region" description="Basic and acidic residues" evidence="1">
    <location>
        <begin position="425"/>
        <end position="438"/>
    </location>
</feature>
<feature type="compositionally biased region" description="Low complexity" evidence="1">
    <location>
        <begin position="240"/>
        <end position="249"/>
    </location>
</feature>
<dbReference type="EMBL" id="JAFJZO010000036">
    <property type="protein sequence ID" value="KAG5489945.1"/>
    <property type="molecule type" value="Genomic_DNA"/>
</dbReference>
<dbReference type="Proteomes" id="UP000674318">
    <property type="component" value="Unassembled WGS sequence"/>
</dbReference>
<feature type="region of interest" description="Disordered" evidence="1">
    <location>
        <begin position="230"/>
        <end position="274"/>
    </location>
</feature>
<dbReference type="OrthoDB" id="266174at2759"/>
<feature type="compositionally biased region" description="Low complexity" evidence="1">
    <location>
        <begin position="119"/>
        <end position="130"/>
    </location>
</feature>
<feature type="compositionally biased region" description="Low complexity" evidence="1">
    <location>
        <begin position="163"/>
        <end position="172"/>
    </location>
</feature>
<dbReference type="KEGG" id="phet:94286193"/>
<protein>
    <submittedName>
        <fullName evidence="2">Uncharacterized protein</fullName>
    </submittedName>
</protein>
<proteinExistence type="predicted"/>
<accession>A0A836HSY2</accession>
<dbReference type="AlphaFoldDB" id="A0A836HSY2"/>
<gene>
    <name evidence="2" type="ORF">JKF63_00063</name>
</gene>
<feature type="compositionally biased region" description="Polar residues" evidence="1">
    <location>
        <begin position="103"/>
        <end position="113"/>
    </location>
</feature>
<dbReference type="RefSeq" id="XP_067752273.1">
    <property type="nucleotide sequence ID" value="XM_067896116.1"/>
</dbReference>
<organism evidence="2 3">
    <name type="scientific">Porcisia hertigi</name>
    <dbReference type="NCBI Taxonomy" id="2761500"/>
    <lineage>
        <taxon>Eukaryota</taxon>
        <taxon>Discoba</taxon>
        <taxon>Euglenozoa</taxon>
        <taxon>Kinetoplastea</taxon>
        <taxon>Metakinetoplastina</taxon>
        <taxon>Trypanosomatida</taxon>
        <taxon>Trypanosomatidae</taxon>
        <taxon>Leishmaniinae</taxon>
        <taxon>Porcisia</taxon>
    </lineage>
</organism>